<feature type="signal peptide" evidence="1">
    <location>
        <begin position="1"/>
        <end position="22"/>
    </location>
</feature>
<dbReference type="SUPFAM" id="SSF117074">
    <property type="entry name" value="Hypothetical protein PA1324"/>
    <property type="match status" value="1"/>
</dbReference>
<dbReference type="AlphaFoldDB" id="A0A2P8D751"/>
<dbReference type="EMBL" id="PYGD01000002">
    <property type="protein sequence ID" value="PSK93032.1"/>
    <property type="molecule type" value="Genomic_DNA"/>
</dbReference>
<evidence type="ECO:0000256" key="1">
    <source>
        <dbReference type="SAM" id="SignalP"/>
    </source>
</evidence>
<reference evidence="2 3" key="1">
    <citation type="submission" date="2018-03" db="EMBL/GenBank/DDBJ databases">
        <title>Genomic Encyclopedia of Type Strains, Phase III (KMG-III): the genomes of soil and plant-associated and newly described type strains.</title>
        <authorList>
            <person name="Whitman W."/>
        </authorList>
    </citation>
    <scope>NUCLEOTIDE SEQUENCE [LARGE SCALE GENOMIC DNA]</scope>
    <source>
        <strain evidence="2 3">CGMCC 1.12700</strain>
    </source>
</reference>
<accession>A0A2P8D751</accession>
<keyword evidence="1" id="KW-0732">Signal</keyword>
<evidence type="ECO:0008006" key="4">
    <source>
        <dbReference type="Google" id="ProtNLM"/>
    </source>
</evidence>
<gene>
    <name evidence="2" type="ORF">B0I18_1021</name>
</gene>
<keyword evidence="3" id="KW-1185">Reference proteome</keyword>
<comment type="caution">
    <text evidence="2">The sequence shown here is derived from an EMBL/GenBank/DDBJ whole genome shotgun (WGS) entry which is preliminary data.</text>
</comment>
<feature type="chain" id="PRO_5015194322" description="Carboxypeptidase regulatory-like domain-containing protein" evidence="1">
    <location>
        <begin position="23"/>
        <end position="434"/>
    </location>
</feature>
<evidence type="ECO:0000313" key="2">
    <source>
        <dbReference type="EMBL" id="PSK93032.1"/>
    </source>
</evidence>
<dbReference type="InterPro" id="IPR021457">
    <property type="entry name" value="DUF3108"/>
</dbReference>
<evidence type="ECO:0000313" key="3">
    <source>
        <dbReference type="Proteomes" id="UP000240572"/>
    </source>
</evidence>
<organism evidence="2 3">
    <name type="scientific">Taibaiella chishuiensis</name>
    <dbReference type="NCBI Taxonomy" id="1434707"/>
    <lineage>
        <taxon>Bacteria</taxon>
        <taxon>Pseudomonadati</taxon>
        <taxon>Bacteroidota</taxon>
        <taxon>Chitinophagia</taxon>
        <taxon>Chitinophagales</taxon>
        <taxon>Chitinophagaceae</taxon>
        <taxon>Taibaiella</taxon>
    </lineage>
</organism>
<protein>
    <recommendedName>
        <fullName evidence="4">Carboxypeptidase regulatory-like domain-containing protein</fullName>
    </recommendedName>
</protein>
<dbReference type="OrthoDB" id="1297652at2"/>
<name>A0A2P8D751_9BACT</name>
<dbReference type="Proteomes" id="UP000240572">
    <property type="component" value="Unassembled WGS sequence"/>
</dbReference>
<proteinExistence type="predicted"/>
<sequence length="434" mass="48732">MFTPFRRSVLVLSGSLFLILHAGKSRSQSQFDNKLLKTGKYTLTCYTVEGGSETDIGTFAINIRVSDNKLVLTTVMALYGLEEWKDTAISNLGNFKPVYRSSSSTLKDMVLHYGSEVTGYYLDKKSGKKTQIKEAGSAYFVDSYTYPFLLSLLPLSSGYSTEIPVYEYLPANSSNIKKAIVEEVKRSTYVSKFTGTHEVWEVTVSEPATGQKSVSYIDQQTRRLWQIDTWSNDHLIRMVDKETDFNSIKSPFDKAATLQMIKGGKSVISGQVFARDFDDNGTVFAKMQVMNIQAKQVAPRGTQVILIPYNAYFKEWIKVNESQRKKGREGIALSDDAAQCIKSTNVYDDKGHFEFVNLMPGEYLLYTEFGYDHSYSQSEVVGYTDHYLNGMFQGSTANTVNRNYSTGANAVIKKVVTVTNPGEKVEVKLKKTRA</sequence>
<dbReference type="Pfam" id="PF11306">
    <property type="entry name" value="DUF3108"/>
    <property type="match status" value="1"/>
</dbReference>